<feature type="signal peptide" evidence="3">
    <location>
        <begin position="1"/>
        <end position="18"/>
    </location>
</feature>
<dbReference type="InterPro" id="IPR015915">
    <property type="entry name" value="Kelch-typ_b-propeller"/>
</dbReference>
<proteinExistence type="predicted"/>
<dbReference type="SMART" id="SM00612">
    <property type="entry name" value="Kelch"/>
    <property type="match status" value="5"/>
</dbReference>
<accession>A0A1B8ZUQ5</accession>
<protein>
    <recommendedName>
        <fullName evidence="6">Kelch repeat-containing protein</fullName>
    </recommendedName>
</protein>
<evidence type="ECO:0000256" key="2">
    <source>
        <dbReference type="ARBA" id="ARBA00022737"/>
    </source>
</evidence>
<feature type="chain" id="PRO_5008621132" description="Kelch repeat-containing protein" evidence="3">
    <location>
        <begin position="19"/>
        <end position="310"/>
    </location>
</feature>
<dbReference type="STRING" id="651561.BBI00_13700"/>
<evidence type="ECO:0000256" key="1">
    <source>
        <dbReference type="ARBA" id="ARBA00022441"/>
    </source>
</evidence>
<dbReference type="InterPro" id="IPR051746">
    <property type="entry name" value="Kelch_domain_containing_8"/>
</dbReference>
<dbReference type="SUPFAM" id="SSF117281">
    <property type="entry name" value="Kelch motif"/>
    <property type="match status" value="1"/>
</dbReference>
<keyword evidence="2" id="KW-0677">Repeat</keyword>
<organism evidence="4 5">
    <name type="scientific">Chryseobacterium arthrosphaerae</name>
    <dbReference type="NCBI Taxonomy" id="651561"/>
    <lineage>
        <taxon>Bacteria</taxon>
        <taxon>Pseudomonadati</taxon>
        <taxon>Bacteroidota</taxon>
        <taxon>Flavobacteriia</taxon>
        <taxon>Flavobacteriales</taxon>
        <taxon>Weeksellaceae</taxon>
        <taxon>Chryseobacterium group</taxon>
        <taxon>Chryseobacterium</taxon>
    </lineage>
</organism>
<dbReference type="AlphaFoldDB" id="A0A1B8ZUQ5"/>
<dbReference type="EMBL" id="MAYG01000001">
    <property type="protein sequence ID" value="OCA75319.1"/>
    <property type="molecule type" value="Genomic_DNA"/>
</dbReference>
<gene>
    <name evidence="4" type="ORF">BBI00_13700</name>
</gene>
<dbReference type="Pfam" id="PF24681">
    <property type="entry name" value="Kelch_KLHDC2_KLHL20_DRC7"/>
    <property type="match status" value="1"/>
</dbReference>
<dbReference type="Proteomes" id="UP000093432">
    <property type="component" value="Unassembled WGS sequence"/>
</dbReference>
<sequence>MKTKLFLLSLFGALLAHAQNLHFQKLAHMTAGRGAAASVIANDNIYISNGYTEKGDDRSVEKYNITDNRWSVFNTTLTSKRFSSSEVYNNKIYIFNGLGNCHLEILDLATNTITDGAVNPNYAGSSGSAIHNGKIYVFGGSGLNGAPIYSDQFQYYDIASDTWNPLPDMPTAKETKGKIVNNKLYVIGGFNGTSSNLIDVFDLDTNRWTHQYKMPVGVSGHSLAVADSKIFIVGDYDNQSFLAYFDTVTHQFRQISSNMLPRRHAAAEVYDNKLYIMGGNTTSLPSSSIGSTQVADLNELAINLNIPLSP</sequence>
<dbReference type="PANTHER" id="PTHR46260">
    <property type="entry name" value="RING-TYPE DOMAIN-CONTAINING PROTEIN"/>
    <property type="match status" value="1"/>
</dbReference>
<dbReference type="OrthoDB" id="996574at2"/>
<dbReference type="RefSeq" id="WP_065399288.1">
    <property type="nucleotide sequence ID" value="NZ_MAYG01000001.1"/>
</dbReference>
<comment type="caution">
    <text evidence="4">The sequence shown here is derived from an EMBL/GenBank/DDBJ whole genome shotgun (WGS) entry which is preliminary data.</text>
</comment>
<evidence type="ECO:0000313" key="5">
    <source>
        <dbReference type="Proteomes" id="UP000093432"/>
    </source>
</evidence>
<keyword evidence="3" id="KW-0732">Signal</keyword>
<evidence type="ECO:0000256" key="3">
    <source>
        <dbReference type="SAM" id="SignalP"/>
    </source>
</evidence>
<name>A0A1B8ZUQ5_9FLAO</name>
<evidence type="ECO:0000313" key="4">
    <source>
        <dbReference type="EMBL" id="OCA75319.1"/>
    </source>
</evidence>
<evidence type="ECO:0008006" key="6">
    <source>
        <dbReference type="Google" id="ProtNLM"/>
    </source>
</evidence>
<dbReference type="Gene3D" id="2.120.10.80">
    <property type="entry name" value="Kelch-type beta propeller"/>
    <property type="match status" value="2"/>
</dbReference>
<dbReference type="PANTHER" id="PTHR46260:SF3">
    <property type="entry name" value="RING-TYPE DOMAIN-CONTAINING PROTEIN"/>
    <property type="match status" value="1"/>
</dbReference>
<dbReference type="InterPro" id="IPR006652">
    <property type="entry name" value="Kelch_1"/>
</dbReference>
<reference evidence="5" key="1">
    <citation type="submission" date="2016-07" db="EMBL/GenBank/DDBJ databases">
        <authorList>
            <person name="Florea S."/>
            <person name="Webb J.S."/>
            <person name="Jaromczyk J."/>
            <person name="Schardl C.L."/>
        </authorList>
    </citation>
    <scope>NUCLEOTIDE SEQUENCE [LARGE SCALE GENOMIC DNA]</scope>
    <source>
        <strain evidence="5">CC-VM-7</strain>
    </source>
</reference>
<keyword evidence="1" id="KW-0880">Kelch repeat</keyword>